<evidence type="ECO:0008006" key="4">
    <source>
        <dbReference type="Google" id="ProtNLM"/>
    </source>
</evidence>
<dbReference type="OrthoDB" id="6763215at2759"/>
<accession>A0A482VQH9</accession>
<name>A0A482VQH9_ASBVE</name>
<evidence type="ECO:0000313" key="2">
    <source>
        <dbReference type="EMBL" id="RZC34587.1"/>
    </source>
</evidence>
<dbReference type="EMBL" id="QDEB01078730">
    <property type="protein sequence ID" value="RZC34587.1"/>
    <property type="molecule type" value="Genomic_DNA"/>
</dbReference>
<gene>
    <name evidence="2" type="ORF">BDFB_002838</name>
</gene>
<feature type="signal peptide" evidence="1">
    <location>
        <begin position="1"/>
        <end position="20"/>
    </location>
</feature>
<sequence>MLRLTVIVLAFLYFIGSYQTGSYPHNHLVEEDNCTVKKEIKPLPSPNILCPNPPQPNLELIYSSYEDSFPEKECAKCSLRFNEENTAVYVKCYRCQNVFKPPYLVETHKCIETEGQIAAKKKKGKK</sequence>
<reference evidence="2 3" key="1">
    <citation type="submission" date="2017-03" db="EMBL/GenBank/DDBJ databases">
        <title>Genome of the blue death feigning beetle - Asbolus verrucosus.</title>
        <authorList>
            <person name="Rider S.D."/>
        </authorList>
    </citation>
    <scope>NUCLEOTIDE SEQUENCE [LARGE SCALE GENOMIC DNA]</scope>
    <source>
        <strain evidence="2">Butters</strain>
        <tissue evidence="2">Head and leg muscle</tissue>
    </source>
</reference>
<evidence type="ECO:0000256" key="1">
    <source>
        <dbReference type="SAM" id="SignalP"/>
    </source>
</evidence>
<comment type="caution">
    <text evidence="2">The sequence shown here is derived from an EMBL/GenBank/DDBJ whole genome shotgun (WGS) entry which is preliminary data.</text>
</comment>
<proteinExistence type="predicted"/>
<organism evidence="2 3">
    <name type="scientific">Asbolus verrucosus</name>
    <name type="common">Desert ironclad beetle</name>
    <dbReference type="NCBI Taxonomy" id="1661398"/>
    <lineage>
        <taxon>Eukaryota</taxon>
        <taxon>Metazoa</taxon>
        <taxon>Ecdysozoa</taxon>
        <taxon>Arthropoda</taxon>
        <taxon>Hexapoda</taxon>
        <taxon>Insecta</taxon>
        <taxon>Pterygota</taxon>
        <taxon>Neoptera</taxon>
        <taxon>Endopterygota</taxon>
        <taxon>Coleoptera</taxon>
        <taxon>Polyphaga</taxon>
        <taxon>Cucujiformia</taxon>
        <taxon>Tenebrionidae</taxon>
        <taxon>Pimeliinae</taxon>
        <taxon>Asbolus</taxon>
    </lineage>
</organism>
<dbReference type="AlphaFoldDB" id="A0A482VQH9"/>
<dbReference type="Proteomes" id="UP000292052">
    <property type="component" value="Unassembled WGS sequence"/>
</dbReference>
<keyword evidence="1" id="KW-0732">Signal</keyword>
<evidence type="ECO:0000313" key="3">
    <source>
        <dbReference type="Proteomes" id="UP000292052"/>
    </source>
</evidence>
<keyword evidence="3" id="KW-1185">Reference proteome</keyword>
<protein>
    <recommendedName>
        <fullName evidence="4">Secreted protein</fullName>
    </recommendedName>
</protein>
<feature type="chain" id="PRO_5019802787" description="Secreted protein" evidence="1">
    <location>
        <begin position="21"/>
        <end position="126"/>
    </location>
</feature>